<dbReference type="KEGG" id="bgv:CAL12_23880"/>
<evidence type="ECO:0008006" key="4">
    <source>
        <dbReference type="Google" id="ProtNLM"/>
    </source>
</evidence>
<evidence type="ECO:0000313" key="2">
    <source>
        <dbReference type="EMBL" id="ARP83547.1"/>
    </source>
</evidence>
<proteinExistence type="predicted"/>
<feature type="region of interest" description="Disordered" evidence="1">
    <location>
        <begin position="105"/>
        <end position="168"/>
    </location>
</feature>
<dbReference type="EMBL" id="CP021108">
    <property type="protein sequence ID" value="ARP83547.1"/>
    <property type="molecule type" value="Genomic_DNA"/>
</dbReference>
<feature type="region of interest" description="Disordered" evidence="1">
    <location>
        <begin position="1"/>
        <end position="73"/>
    </location>
</feature>
<dbReference type="Proteomes" id="UP000194151">
    <property type="component" value="Chromosome"/>
</dbReference>
<dbReference type="RefSeq" id="WP_086066879.1">
    <property type="nucleotide sequence ID" value="NZ_CP021108.1"/>
</dbReference>
<feature type="compositionally biased region" description="Low complexity" evidence="1">
    <location>
        <begin position="153"/>
        <end position="168"/>
    </location>
</feature>
<dbReference type="STRING" id="1416806.CAL12_23880"/>
<evidence type="ECO:0000313" key="3">
    <source>
        <dbReference type="Proteomes" id="UP000194151"/>
    </source>
</evidence>
<reference evidence="2 3" key="1">
    <citation type="submission" date="2017-05" db="EMBL/GenBank/DDBJ databases">
        <title>Complete and WGS of Bordetella genogroups.</title>
        <authorList>
            <person name="Spilker T."/>
            <person name="LiPuma J."/>
        </authorList>
    </citation>
    <scope>NUCLEOTIDE SEQUENCE [LARGE SCALE GENOMIC DNA]</scope>
    <source>
        <strain evidence="2 3">AU19157</strain>
    </source>
</reference>
<dbReference type="OrthoDB" id="9801841at2"/>
<dbReference type="AlphaFoldDB" id="A0A1W6YR72"/>
<feature type="region of interest" description="Disordered" evidence="1">
    <location>
        <begin position="233"/>
        <end position="311"/>
    </location>
</feature>
<feature type="compositionally biased region" description="Polar residues" evidence="1">
    <location>
        <begin position="295"/>
        <end position="310"/>
    </location>
</feature>
<name>A0A1W6YR72_9BORD</name>
<protein>
    <recommendedName>
        <fullName evidence="4">PEGA domain-containing protein</fullName>
    </recommendedName>
</protein>
<accession>A0A1W6YR72</accession>
<keyword evidence="3" id="KW-1185">Reference proteome</keyword>
<feature type="compositionally biased region" description="Basic residues" evidence="1">
    <location>
        <begin position="53"/>
        <end position="72"/>
    </location>
</feature>
<feature type="compositionally biased region" description="Low complexity" evidence="1">
    <location>
        <begin position="258"/>
        <end position="286"/>
    </location>
</feature>
<feature type="compositionally biased region" description="Low complexity" evidence="1">
    <location>
        <begin position="132"/>
        <end position="141"/>
    </location>
</feature>
<organism evidence="2 3">
    <name type="scientific">Bordetella genomosp. 8</name>
    <dbReference type="NCBI Taxonomy" id="1416806"/>
    <lineage>
        <taxon>Bacteria</taxon>
        <taxon>Pseudomonadati</taxon>
        <taxon>Pseudomonadota</taxon>
        <taxon>Betaproteobacteria</taxon>
        <taxon>Burkholderiales</taxon>
        <taxon>Alcaligenaceae</taxon>
        <taxon>Bordetella</taxon>
    </lineage>
</organism>
<gene>
    <name evidence="2" type="ORF">CAL12_23880</name>
</gene>
<evidence type="ECO:0000256" key="1">
    <source>
        <dbReference type="SAM" id="MobiDB-lite"/>
    </source>
</evidence>
<feature type="compositionally biased region" description="Pro residues" evidence="1">
    <location>
        <begin position="32"/>
        <end position="46"/>
    </location>
</feature>
<sequence length="377" mass="38429">MPNVPACPPQDDDDAPRNEQGNAPSRQLVPASEPPNTAPVVAPPPLIYAYIRPRLRRRPSGSHRASSGRKHQPLAWPATSVWKLAVMATIGVGALIAWLDPQTAPGGPGAALASRHGPGADAINGSGALGTSSHASSRARSYAGDSPSLPERSAWADAPDASPAGWTDAAARARPIPMAAYSDPLAVANASLDAAAPGHTVDATADAPTRRPATIIDVVTADMTVDVTAPDARAPSLPAAAPVRGPVQTAKADAPGRAPATTRAVAQAATKTPANAPANTATRTSAKSPAKDASPKTQPLPTAQAKSRSPVSVPIAVRPWGEILVDGESRGISPPMRRLTLAAGTYDITIRNNVGPDVHQRLTVGAGQGAAISHTFQ</sequence>